<dbReference type="Proteomes" id="UP000649617">
    <property type="component" value="Unassembled WGS sequence"/>
</dbReference>
<dbReference type="AlphaFoldDB" id="A0A812YGB7"/>
<reference evidence="2" key="1">
    <citation type="submission" date="2021-02" db="EMBL/GenBank/DDBJ databases">
        <authorList>
            <person name="Dougan E. K."/>
            <person name="Rhodes N."/>
            <person name="Thang M."/>
            <person name="Chan C."/>
        </authorList>
    </citation>
    <scope>NUCLEOTIDE SEQUENCE</scope>
</reference>
<sequence>MGKQQMFSSITKGGTTEVWHEYFAGVEDSLPPLPGQRKPRRLALKPKLPEAPKPPDPKPTPKEPAKEPEKPKSEPPEEKKEESPPKSSGWGKLRMAAKKVQSLNRLTSMMKEEGPQEETEEDEEAFKER</sequence>
<comment type="caution">
    <text evidence="2">The sequence shown here is derived from an EMBL/GenBank/DDBJ whole genome shotgun (WGS) entry which is preliminary data.</text>
</comment>
<dbReference type="OrthoDB" id="440392at2759"/>
<feature type="compositionally biased region" description="Acidic residues" evidence="1">
    <location>
        <begin position="115"/>
        <end position="129"/>
    </location>
</feature>
<gene>
    <name evidence="2" type="ORF">SPIL2461_LOCUS23136</name>
</gene>
<proteinExistence type="predicted"/>
<name>A0A812YGB7_SYMPI</name>
<evidence type="ECO:0000256" key="1">
    <source>
        <dbReference type="SAM" id="MobiDB-lite"/>
    </source>
</evidence>
<accession>A0A812YGB7</accession>
<organism evidence="2 3">
    <name type="scientific">Symbiodinium pilosum</name>
    <name type="common">Dinoflagellate</name>
    <dbReference type="NCBI Taxonomy" id="2952"/>
    <lineage>
        <taxon>Eukaryota</taxon>
        <taxon>Sar</taxon>
        <taxon>Alveolata</taxon>
        <taxon>Dinophyceae</taxon>
        <taxon>Suessiales</taxon>
        <taxon>Symbiodiniaceae</taxon>
        <taxon>Symbiodinium</taxon>
    </lineage>
</organism>
<feature type="region of interest" description="Disordered" evidence="1">
    <location>
        <begin position="27"/>
        <end position="129"/>
    </location>
</feature>
<feature type="non-terminal residue" evidence="2">
    <location>
        <position position="1"/>
    </location>
</feature>
<evidence type="ECO:0000313" key="3">
    <source>
        <dbReference type="Proteomes" id="UP000649617"/>
    </source>
</evidence>
<protein>
    <submittedName>
        <fullName evidence="2">Uncharacterized protein</fullName>
    </submittedName>
</protein>
<keyword evidence="3" id="KW-1185">Reference proteome</keyword>
<dbReference type="EMBL" id="CAJNIZ010047985">
    <property type="protein sequence ID" value="CAE7779567.1"/>
    <property type="molecule type" value="Genomic_DNA"/>
</dbReference>
<feature type="compositionally biased region" description="Basic and acidic residues" evidence="1">
    <location>
        <begin position="47"/>
        <end position="84"/>
    </location>
</feature>
<evidence type="ECO:0000313" key="2">
    <source>
        <dbReference type="EMBL" id="CAE7779567.1"/>
    </source>
</evidence>